<dbReference type="Proteomes" id="UP001210770">
    <property type="component" value="Chromosome"/>
</dbReference>
<dbReference type="RefSeq" id="WP_169306043.1">
    <property type="nucleotide sequence ID" value="NZ_CP116423.1"/>
</dbReference>
<sequence length="47" mass="5301">MTNPIAIVLALVIAGAMAVDLYVYGADHMIYLGKKLFALIEWMAFWR</sequence>
<gene>
    <name evidence="1" type="ORF">PL336_08095</name>
</gene>
<name>A0AAX3LJD9_9RHOB</name>
<dbReference type="AlphaFoldDB" id="A0AAX3LJD9"/>
<protein>
    <recommendedName>
        <fullName evidence="3">Glyceraldehyde-3-phosphate dehydrogenase</fullName>
    </recommendedName>
</protein>
<proteinExistence type="predicted"/>
<accession>A0AAX3LJD9</accession>
<reference evidence="1" key="1">
    <citation type="submission" date="2023-01" db="EMBL/GenBank/DDBJ databases">
        <title>Comparative genomic analysis of cold water coral derived Sulfitobacter faviae: insights into their metabolism and habitat adaptation.</title>
        <authorList>
            <person name="Guo Y."/>
            <person name="Lin S."/>
            <person name="Huang Z."/>
            <person name="Tang K."/>
            <person name="Wang X."/>
        </authorList>
    </citation>
    <scope>NUCLEOTIDE SEQUENCE</scope>
    <source>
        <strain evidence="1">SCSIO W_1865</strain>
    </source>
</reference>
<evidence type="ECO:0008006" key="3">
    <source>
        <dbReference type="Google" id="ProtNLM"/>
    </source>
</evidence>
<dbReference type="EMBL" id="CP116423">
    <property type="protein sequence ID" value="WCE68784.1"/>
    <property type="molecule type" value="Genomic_DNA"/>
</dbReference>
<organism evidence="1 2">
    <name type="scientific">Sulfitobacter faviae</name>
    <dbReference type="NCBI Taxonomy" id="1775881"/>
    <lineage>
        <taxon>Bacteria</taxon>
        <taxon>Pseudomonadati</taxon>
        <taxon>Pseudomonadota</taxon>
        <taxon>Alphaproteobacteria</taxon>
        <taxon>Rhodobacterales</taxon>
        <taxon>Roseobacteraceae</taxon>
        <taxon>Sulfitobacter</taxon>
    </lineage>
</organism>
<evidence type="ECO:0000313" key="2">
    <source>
        <dbReference type="Proteomes" id="UP001210770"/>
    </source>
</evidence>
<evidence type="ECO:0000313" key="1">
    <source>
        <dbReference type="EMBL" id="WCE68784.1"/>
    </source>
</evidence>